<feature type="domain" description="Fibronectin type-III" evidence="3">
    <location>
        <begin position="3661"/>
        <end position="3751"/>
    </location>
</feature>
<keyword evidence="2" id="KW-0812">Transmembrane</keyword>
<dbReference type="InterPro" id="IPR026341">
    <property type="entry name" value="T9SS_type_B"/>
</dbReference>
<reference evidence="4 5" key="1">
    <citation type="submission" date="2024-06" db="EMBL/GenBank/DDBJ databases">
        <title>Chitinophaga defluvii sp. nov., isolated from municipal sewage.</title>
        <authorList>
            <person name="Zhang L."/>
        </authorList>
    </citation>
    <scope>NUCLEOTIDE SEQUENCE [LARGE SCALE GENOMIC DNA]</scope>
    <source>
        <strain evidence="4 5">H8</strain>
    </source>
</reference>
<evidence type="ECO:0000313" key="5">
    <source>
        <dbReference type="Proteomes" id="UP001549749"/>
    </source>
</evidence>
<dbReference type="NCBIfam" id="TIGR04131">
    <property type="entry name" value="Bac_Flav_CTERM"/>
    <property type="match status" value="1"/>
</dbReference>
<sequence length="3843" mass="394545">MYQNVTPKGLLRTLFVILSLPFLLLSKAIANYLKIVERRVISIPAKAIGMLIAVIALLTIGNLQSQAQLRATQRVYANAEQHGIIVLGAVNDQAKAVDGNLNTYATLAPVILGGAWLQFKFTGATPGAGDSIHIRMGSTVDLLSLLGGISIQAYKGNTPVAGTSRTISSLLTLIAGASDFDLVYKPASGLTYGVDYDAVRVTTTGVAIGGGLRLYEAYFDKAAAGAIACDAPADLLSGSTGSIAGGLNPVDNAQQAIDGNPSTFATLRANVSAVNNKTFVTVLYPSYSTPGDSVRILFKNPGGGLLDANVLGTSLSVTTYNNNTLNGTLALTQSLLNLRLLPGSVDVQMLTFPINQSFNRIEVSLGGGLATALQSLEVYEVLRVAPKPVLQGLANDTLLTCNSIAPVTLKVNNPKAGETYTWYTSAAGASVASGTQYTTGTLTAGINKFYVAVSRNGCTNTASERREITVIANNGPVPAPVVASSFAIATGQSLTLSAQPSAGATIVWYTDTTAAPVFTGADYQVGPFNTPGTYKYFAGSRLGSGCESSRAMVTVTVTGPVTPGTDCNIPTAQSAGTTLGCVLCAITDPTNAIDNNPNNFTHLSMPVGLLGGSVFQQLIFPAKGAATDSIRITLGSPGGLADVSLLGGVEIKIVDGTTVRATYTVSDLLTLRLLTGNKYTVTVPAAGTFNLVQIKLTGVANLINNLDVYGARIISPAPTAITNNLTICPGQTATLSATPAAGTSLRWYDANRAMVSSQNSFTTPALNTPGANKYYLLVIGANSCANPDTIPVTVMVNAKATAADIIASDTSVCIGNLAVVTPTAPAVTGTKVFKWYKDAAATQPITNGLVEGSVHYAIDPATGKLSVIGLPAGTVPYYVSVSGDNRCENAANTLKLVNVTVTSTPAPPVVAPSFTISTGQTVVLNAQQPAGATIVWYTDTTAAAVFTGANYQVGPFNTPGTYKFFAGVKLAGGCESTRSLVTVIVTGPVTPGPDCNVPNNQLSGTTLGCVLCSINNPTNSIDSDPNNFTRLSLPAGLLGGAVYQQLFFGTPGAATDSIRLTFASPGGLADVSLLGGVEIKVLDGTTVRSTHVLSNLLTLRLLSGDKYVATIPAGGAFNMVQIKLTGVLNLLNNLDIYGARIISPVPTAITNNVTVCQGQTASLSATPAAGTTLRWYDANRAMVSNQNSFTTAALNTPGVNTFYLLVIGTNNCANPDTIPVSVNVNALGTPADVNIADTFTVCGGANAELTPTAPNVTGTPVFKWYRDANKTQAITNGLVNAGITYTLDANGKLTVAGVGATALTVYVSVSGDNRCENAAGNLKKVTINTTTGATPPVVAGNVVTSPGQQVILQATSTGGATIVWYSDNVTPTPAFTGNNYTVGPFAASTVHTYYVAAKLPGGCESVRVPVTVTVTNTVPPGTDCNTANGQQSGTTLGCVLCAVTNPTNSIDSDPNNFTSLTMPVGLLGGSVYQQLTFPAPGVATDSIRLIMNAPGGLADVGLLAGTEVKVFNGSTVVSTHVLSSVLTLRLLSGQQYMVTVPAGGAFTGVQVKLTGTLNALSSLDIYGARIIAPNPTAITKNVTTCAGLPVELSATLSAGTTAKWYTDSTGTTLLSSLPAFKTDTFKTAGIFTYYLQVIGTNNCPNPDRIPVKITVTAKATPADITVADADICGSGDAVLTPTAPGVTTPVFSWYKDAAKTKLITNGLTDPGGVTYTVASNGALTVSGLGIGTTTYYVSVSGTNKCDNAPDDLKAAVVKVATGPVVPVVTGDVVAATGQQVTLTASAADTVVWFADATTMVEAGRGLSFAVGPFTNPGTYTYYAAAKGAGSCYSGRVPVRITITGPVIPQDGCNVPTSQLSGTTLGCVLCSIDNPTFAIDKDTTNFTRLSMPVGLLGGSIYQQLIFPTTGTATDSIRLFLGSSVGLADVGLLAGVEIAVFNGTTLVKKDTLSKLLNLRLLGGNQYVVTIPAKGAYNGVQVKLTGTANLLTSLDIYGARVIYPNPTVDTKDVTTCVGTKATLKVTPAAGSNTTVKWYADATSKVVLGNQPTYTTDTLKVAGTVTYYVEVVGANGCPNPDRIPVKVVVTPAPAVPAVQSDNVTICAGSDVVLAIANPDQHLKYNWYATMTGGTKLNADSGRTYKVLKVNTDTTYYVEAVSDCGAASVRKAVHIAIGSSLGAPTVTPSPASVVIGQQAILTAKATVGNAILVWYGSQSGTDSLFTGAIFAAPAQPAVGTKTYWVEARLSGSNTCNSARTAVNVNTVAGDNQTVPCEGATTQTVGSSGLLVLGNVYNPALAVDNLSNTGASMVIDLGLLNAAVWEKAGFNGVSSPGDTVRVLLENPSQVLSAAVLASVQLTTYQGNTAGDSILVSNPVLSLKLLNNGRQALVEFVPTKPFDAVEVKLKSGVAGALTAINFNYAQRAMIAPKVEAAKVEICAGGTATLKVLNPVAGITYRWYNAAGVYQTGKDGASFTTSTLNASTSYAVEAYRTTSGCASAVKAQVAVNVLPVPAAPTVLSTSVQVCAGSDAVLAVTNPVKGLSYSWFNVPAGGTKLNTDSGFTYKVINVTAPATYYVAAVNDSCKTVSATRTAVLVTPSSGLLAPTVTPSPDTVGIGEQSVLTAKAAVANVTFNWFASANGTDTLFKGAVYATAAQQTAGTKTYWVEAVLNGGTGCKSARTAVNVVTRKVSPAPIPCEAGSSQSVGGSGLLVLGNVYNPQLVIDDNANTGSSLVIDLGVLNASVWQRVGFNGTSTPNDTVRVMLENPGQVLSAALLASVQLTTYQGTTPGDSLLVSNPAVHLKLLNGNKQALVEFVPTKQFNMVEVKLKSGVAGALTAINFNYAQRAIAQPKVQAANASVCAGKSVVISVQNPVPGITYQWFNSQGNKLIDSVAYIVPGTLSQGTHNYFVTASRNGCASASAKVQVTVLAAPIPPTPAAGNPSVTCLNTPVTLKVNTVAGVTYNWYDAPTGGAKIVTNNSSYTTLADLAEGTYNYYVEGVNAGDCGSGARTKITLTVSGGSTAADINAADQTICNGDDAVLTPTSTTVSNAIFKWYAKADRTSPITVGVDGKGVLTVKGLTTGIYTYYVSVSGVNACENVPNALKAVKVIVTSPAVAADITAADQSICEGSSATLTPTSTTVTNPVFKWYGKADKTAPITTGVDAKGVLTVTGLASGTYTYYVSVTGTNKCENAAGTLKAVKVTVGESSTAADITAADRTVCVGSSAVLTPTSATVTNPVFKWYAKADKTDPITSGVDSKGVLTINGLAAGTYTYYVSVSGSNKCENAAGALKAVMVTVTASSTANDVTIANQVICEGTDAVLVPTSTTVTNPIFKWYANADKTNPIITNVDAKGILTVSGLTGGTYTYYVSVSGSNKCENVAGSLKAVQVKVNTGAQPGDVTVDNQGGCVGDDVVLTPRSGLTAPTFQWFANSNRTTPITLGVDGNGVLTIKGLAAGSYTYYVSVSSTDRCGGASGPLKAVNVKVNEYATAADIKAADAEVCAGRQATLTASSTTVTNPSFTWYTDAALTKPVAFTATYTTSPLSAATQYYVTVKGDNKCANKPGTAKVVSVSVNPSPLAPASVLVPNPVCAGTTATLTVENPDAKLTYRWYDVATGGTSLGEGNTYTTNVLNATTVYYVESVMKDGGCISLTRTAAQVIVQVPLATPVVTAGTTTATSVTFNWTAVPGAIRYEVTLDNGTTFIAPSSGANGTSHTITGLGPNQSVSIRVRAVGNTTCETSALSAAVTGKTSNPQGNNIFVPNLFSPNGDGANDVLLVYSTAIAQMEFRVYNQWGQLVFTSKDQRQGWDGTMGGQKQPVGVYVYALRATMQDGTVVNKRGNVTLLR</sequence>
<dbReference type="InterPro" id="IPR036116">
    <property type="entry name" value="FN3_sf"/>
</dbReference>
<keyword evidence="2" id="KW-0472">Membrane</keyword>
<keyword evidence="1" id="KW-0677">Repeat</keyword>
<feature type="transmembrane region" description="Helical" evidence="2">
    <location>
        <begin position="45"/>
        <end position="63"/>
    </location>
</feature>
<dbReference type="PROSITE" id="PS50853">
    <property type="entry name" value="FN3"/>
    <property type="match status" value="1"/>
</dbReference>
<dbReference type="InterPro" id="IPR050964">
    <property type="entry name" value="Striated_Muscle_Regulatory"/>
</dbReference>
<dbReference type="InterPro" id="IPR003599">
    <property type="entry name" value="Ig_sub"/>
</dbReference>
<evidence type="ECO:0000313" key="4">
    <source>
        <dbReference type="EMBL" id="MET6999515.1"/>
    </source>
</evidence>
<dbReference type="Proteomes" id="UP001549749">
    <property type="component" value="Unassembled WGS sequence"/>
</dbReference>
<dbReference type="PANTHER" id="PTHR13817">
    <property type="entry name" value="TITIN"/>
    <property type="match status" value="1"/>
</dbReference>
<feature type="transmembrane region" description="Helical" evidence="2">
    <location>
        <begin position="12"/>
        <end position="33"/>
    </location>
</feature>
<dbReference type="RefSeq" id="WP_354662079.1">
    <property type="nucleotide sequence ID" value="NZ_JBEXAC010000002.1"/>
</dbReference>
<evidence type="ECO:0000256" key="2">
    <source>
        <dbReference type="SAM" id="Phobius"/>
    </source>
</evidence>
<dbReference type="SMART" id="SM00409">
    <property type="entry name" value="IG"/>
    <property type="match status" value="9"/>
</dbReference>
<dbReference type="Gene3D" id="2.60.40.10">
    <property type="entry name" value="Immunoglobulins"/>
    <property type="match status" value="3"/>
</dbReference>
<dbReference type="Pfam" id="PF13585">
    <property type="entry name" value="CHU_C"/>
    <property type="match status" value="1"/>
</dbReference>
<accession>A0ABV2TB24</accession>
<organism evidence="4 5">
    <name type="scientific">Chitinophaga defluvii</name>
    <dbReference type="NCBI Taxonomy" id="3163343"/>
    <lineage>
        <taxon>Bacteria</taxon>
        <taxon>Pseudomonadati</taxon>
        <taxon>Bacteroidota</taxon>
        <taxon>Chitinophagia</taxon>
        <taxon>Chitinophagales</taxon>
        <taxon>Chitinophagaceae</taxon>
        <taxon>Chitinophaga</taxon>
    </lineage>
</organism>
<dbReference type="SUPFAM" id="SSF49265">
    <property type="entry name" value="Fibronectin type III"/>
    <property type="match status" value="1"/>
</dbReference>
<dbReference type="InterPro" id="IPR003961">
    <property type="entry name" value="FN3_dom"/>
</dbReference>
<dbReference type="InterPro" id="IPR013783">
    <property type="entry name" value="Ig-like_fold"/>
</dbReference>
<evidence type="ECO:0000259" key="3">
    <source>
        <dbReference type="PROSITE" id="PS50853"/>
    </source>
</evidence>
<dbReference type="EMBL" id="JBEXAC010000002">
    <property type="protein sequence ID" value="MET6999515.1"/>
    <property type="molecule type" value="Genomic_DNA"/>
</dbReference>
<dbReference type="SMART" id="SM00060">
    <property type="entry name" value="FN3"/>
    <property type="match status" value="2"/>
</dbReference>
<evidence type="ECO:0000256" key="1">
    <source>
        <dbReference type="ARBA" id="ARBA00022737"/>
    </source>
</evidence>
<dbReference type="InterPro" id="IPR044023">
    <property type="entry name" value="Ig_7"/>
</dbReference>
<comment type="caution">
    <text evidence="4">The sequence shown here is derived from an EMBL/GenBank/DDBJ whole genome shotgun (WGS) entry which is preliminary data.</text>
</comment>
<keyword evidence="2" id="KW-1133">Transmembrane helix</keyword>
<protein>
    <submittedName>
        <fullName evidence="4">Gliding motility-associated C-terminal domain-containing protein</fullName>
    </submittedName>
</protein>
<name>A0ABV2TB24_9BACT</name>
<proteinExistence type="predicted"/>
<gene>
    <name evidence="4" type="ORF">ABR189_19160</name>
</gene>
<dbReference type="Pfam" id="PF19081">
    <property type="entry name" value="Ig_7"/>
    <property type="match status" value="21"/>
</dbReference>
<dbReference type="PANTHER" id="PTHR13817:SF73">
    <property type="entry name" value="FIBRONECTIN TYPE-III DOMAIN-CONTAINING PROTEIN"/>
    <property type="match status" value="1"/>
</dbReference>
<keyword evidence="5" id="KW-1185">Reference proteome</keyword>